<feature type="transmembrane region" description="Helical" evidence="1">
    <location>
        <begin position="12"/>
        <end position="33"/>
    </location>
</feature>
<accession>A0A7W7K4R0</accession>
<keyword evidence="1" id="KW-0812">Transmembrane</keyword>
<comment type="caution">
    <text evidence="2">The sequence shown here is derived from an EMBL/GenBank/DDBJ whole genome shotgun (WGS) entry which is preliminary data.</text>
</comment>
<dbReference type="AlphaFoldDB" id="A0A7W7K4R0"/>
<evidence type="ECO:0000256" key="1">
    <source>
        <dbReference type="SAM" id="Phobius"/>
    </source>
</evidence>
<keyword evidence="1" id="KW-1133">Transmembrane helix</keyword>
<keyword evidence="3" id="KW-1185">Reference proteome</keyword>
<evidence type="ECO:0000313" key="2">
    <source>
        <dbReference type="EMBL" id="MBB4840405.1"/>
    </source>
</evidence>
<feature type="transmembrane region" description="Helical" evidence="1">
    <location>
        <begin position="48"/>
        <end position="75"/>
    </location>
</feature>
<keyword evidence="1" id="KW-0472">Membrane</keyword>
<dbReference type="EMBL" id="JACHLN010000003">
    <property type="protein sequence ID" value="MBB4840405.1"/>
    <property type="molecule type" value="Genomic_DNA"/>
</dbReference>
<gene>
    <name evidence="2" type="ORF">HNP52_003497</name>
</gene>
<feature type="transmembrane region" description="Helical" evidence="1">
    <location>
        <begin position="110"/>
        <end position="132"/>
    </location>
</feature>
<protein>
    <submittedName>
        <fullName evidence="2">Uncharacterized protein</fullName>
    </submittedName>
</protein>
<evidence type="ECO:0000313" key="3">
    <source>
        <dbReference type="Proteomes" id="UP000575241"/>
    </source>
</evidence>
<feature type="transmembrane region" description="Helical" evidence="1">
    <location>
        <begin position="82"/>
        <end position="104"/>
    </location>
</feature>
<dbReference type="RefSeq" id="WP_184168870.1">
    <property type="nucleotide sequence ID" value="NZ_JACHLN010000003.1"/>
</dbReference>
<sequence length="139" mass="14913">MREPAPFGKVMGAFLVASIAASLLAGAILWLLFAREAPLSAFTDTPAILFYALVLGFPFAFGHALVLGLPAYLWLERRYRLHWWNAMASGAVVGVVPMLIWIGPASAWEGIALLLIVGASGAGGGLVFRLALYDLMRKP</sequence>
<name>A0A7W7K4R0_9SPHN</name>
<organism evidence="2 3">
    <name type="scientific">Sphingomonas kyeonggiensis</name>
    <dbReference type="NCBI Taxonomy" id="1268553"/>
    <lineage>
        <taxon>Bacteria</taxon>
        <taxon>Pseudomonadati</taxon>
        <taxon>Pseudomonadota</taxon>
        <taxon>Alphaproteobacteria</taxon>
        <taxon>Sphingomonadales</taxon>
        <taxon>Sphingomonadaceae</taxon>
        <taxon>Sphingomonas</taxon>
    </lineage>
</organism>
<proteinExistence type="predicted"/>
<reference evidence="2 3" key="1">
    <citation type="submission" date="2020-08" db="EMBL/GenBank/DDBJ databases">
        <title>Functional genomics of gut bacteria from endangered species of beetles.</title>
        <authorList>
            <person name="Carlos-Shanley C."/>
        </authorList>
    </citation>
    <scope>NUCLEOTIDE SEQUENCE [LARGE SCALE GENOMIC DNA]</scope>
    <source>
        <strain evidence="2 3">S00224</strain>
    </source>
</reference>
<dbReference type="Proteomes" id="UP000575241">
    <property type="component" value="Unassembled WGS sequence"/>
</dbReference>